<dbReference type="PANTHER" id="PTHR43031">
    <property type="entry name" value="FAD-DEPENDENT OXIDOREDUCTASE"/>
    <property type="match status" value="1"/>
</dbReference>
<protein>
    <recommendedName>
        <fullName evidence="1">Rhodanese domain-containing protein</fullName>
    </recommendedName>
</protein>
<dbReference type="Pfam" id="PF00581">
    <property type="entry name" value="Rhodanese"/>
    <property type="match status" value="1"/>
</dbReference>
<sequence>MYNSIGINEFEQLTKRKQLSILDVREVDEFQRGHIPTAENLPLSQLGSGKLSLKKEETYYVICQAGARSERACQLLGETYHVTNVMGGMSAWRGDTVIKDY</sequence>
<evidence type="ECO:0000313" key="3">
    <source>
        <dbReference type="Proteomes" id="UP000664701"/>
    </source>
</evidence>
<dbReference type="EMBL" id="CP147251">
    <property type="protein sequence ID" value="WYJ77182.1"/>
    <property type="molecule type" value="Genomic_DNA"/>
</dbReference>
<proteinExistence type="predicted"/>
<dbReference type="PROSITE" id="PS50206">
    <property type="entry name" value="RHODANESE_3"/>
    <property type="match status" value="1"/>
</dbReference>
<dbReference type="InterPro" id="IPR001763">
    <property type="entry name" value="Rhodanese-like_dom"/>
</dbReference>
<dbReference type="InterPro" id="IPR036873">
    <property type="entry name" value="Rhodanese-like_dom_sf"/>
</dbReference>
<dbReference type="Proteomes" id="UP000664701">
    <property type="component" value="Chromosome"/>
</dbReference>
<keyword evidence="3" id="KW-1185">Reference proteome</keyword>
<organism evidence="2 3">
    <name type="scientific">Candidatus Enterococcus lowellii</name>
    <dbReference type="NCBI Taxonomy" id="2230877"/>
    <lineage>
        <taxon>Bacteria</taxon>
        <taxon>Bacillati</taxon>
        <taxon>Bacillota</taxon>
        <taxon>Bacilli</taxon>
        <taxon>Lactobacillales</taxon>
        <taxon>Enterococcaceae</taxon>
        <taxon>Enterococcus</taxon>
    </lineage>
</organism>
<dbReference type="RefSeq" id="WP_207942598.1">
    <property type="nucleotide sequence ID" value="NZ_CP147251.1"/>
</dbReference>
<accession>A0ABZ2SNR4</accession>
<dbReference type="Gene3D" id="3.40.250.10">
    <property type="entry name" value="Rhodanese-like domain"/>
    <property type="match status" value="1"/>
</dbReference>
<feature type="domain" description="Rhodanese" evidence="1">
    <location>
        <begin position="15"/>
        <end position="99"/>
    </location>
</feature>
<evidence type="ECO:0000313" key="2">
    <source>
        <dbReference type="EMBL" id="WYJ77182.1"/>
    </source>
</evidence>
<dbReference type="SUPFAM" id="SSF52821">
    <property type="entry name" value="Rhodanese/Cell cycle control phosphatase"/>
    <property type="match status" value="1"/>
</dbReference>
<evidence type="ECO:0000259" key="1">
    <source>
        <dbReference type="PROSITE" id="PS50206"/>
    </source>
</evidence>
<dbReference type="SMART" id="SM00450">
    <property type="entry name" value="RHOD"/>
    <property type="match status" value="1"/>
</dbReference>
<dbReference type="PANTHER" id="PTHR43031:SF17">
    <property type="entry name" value="SULFURTRANSFERASE YTWF-RELATED"/>
    <property type="match status" value="1"/>
</dbReference>
<dbReference type="CDD" id="cd00158">
    <property type="entry name" value="RHOD"/>
    <property type="match status" value="1"/>
</dbReference>
<reference evidence="2 3" key="1">
    <citation type="submission" date="2024-03" db="EMBL/GenBank/DDBJ databases">
        <title>The Genome Sequence of Enterococcus sp. DIV2402.</title>
        <authorList>
            <consortium name="The Broad Institute Genomics Platform"/>
            <consortium name="The Broad Institute Microbial Omics Core"/>
            <consortium name="The Broad Institute Genomic Center for Infectious Diseases"/>
            <person name="Earl A."/>
            <person name="Manson A."/>
            <person name="Gilmore M."/>
            <person name="Schwartman J."/>
            <person name="Shea T."/>
            <person name="Abouelleil A."/>
            <person name="Cao P."/>
            <person name="Chapman S."/>
            <person name="Cusick C."/>
            <person name="Young S."/>
            <person name="Neafsey D."/>
            <person name="Nusbaum C."/>
            <person name="Birren B."/>
        </authorList>
    </citation>
    <scope>NUCLEOTIDE SEQUENCE [LARGE SCALE GENOMIC DNA]</scope>
    <source>
        <strain evidence="2 3">DIV2402</strain>
    </source>
</reference>
<gene>
    <name evidence="2" type="ORF">DOK78_001820</name>
</gene>
<dbReference type="InterPro" id="IPR050229">
    <property type="entry name" value="GlpE_sulfurtransferase"/>
</dbReference>
<name>A0ABZ2SNR4_9ENTE</name>